<dbReference type="Pfam" id="PF24201">
    <property type="entry name" value="DUF7426"/>
    <property type="match status" value="1"/>
</dbReference>
<organism evidence="3 4">
    <name type="scientific">Streptosporangium lutulentum</name>
    <dbReference type="NCBI Taxonomy" id="1461250"/>
    <lineage>
        <taxon>Bacteria</taxon>
        <taxon>Bacillati</taxon>
        <taxon>Actinomycetota</taxon>
        <taxon>Actinomycetes</taxon>
        <taxon>Streptosporangiales</taxon>
        <taxon>Streptosporangiaceae</taxon>
        <taxon>Streptosporangium</taxon>
    </lineage>
</organism>
<sequence length="154" mass="16018">MAKLKALDAFLDTTLTLPIGGKEYTIPAPSAETGLLCQRLMQAGVAAANGKQADLADLDDGEELDLYQRCLGPVHGELLADKVSWPVIKLAGVTAFLWIAADLDTATRYWESGGSPEAQAPDPATSSAAASTTKSRGSTSGTNPRQKASRGKAS</sequence>
<feature type="region of interest" description="Disordered" evidence="1">
    <location>
        <begin position="110"/>
        <end position="154"/>
    </location>
</feature>
<proteinExistence type="predicted"/>
<dbReference type="RefSeq" id="WP_307557328.1">
    <property type="nucleotide sequence ID" value="NZ_JAUSQU010000001.1"/>
</dbReference>
<feature type="domain" description="DUF7426" evidence="2">
    <location>
        <begin position="5"/>
        <end position="138"/>
    </location>
</feature>
<dbReference type="Proteomes" id="UP001225356">
    <property type="component" value="Unassembled WGS sequence"/>
</dbReference>
<dbReference type="InterPro" id="IPR055849">
    <property type="entry name" value="DUF7426"/>
</dbReference>
<evidence type="ECO:0000259" key="2">
    <source>
        <dbReference type="Pfam" id="PF24201"/>
    </source>
</evidence>
<protein>
    <recommendedName>
        <fullName evidence="2">DUF7426 domain-containing protein</fullName>
    </recommendedName>
</protein>
<gene>
    <name evidence="3" type="ORF">J2853_002461</name>
</gene>
<name>A0ABT9Q926_9ACTN</name>
<dbReference type="EMBL" id="JAUSQU010000001">
    <property type="protein sequence ID" value="MDP9843250.1"/>
    <property type="molecule type" value="Genomic_DNA"/>
</dbReference>
<feature type="compositionally biased region" description="Low complexity" evidence="1">
    <location>
        <begin position="124"/>
        <end position="142"/>
    </location>
</feature>
<keyword evidence="4" id="KW-1185">Reference proteome</keyword>
<comment type="caution">
    <text evidence="3">The sequence shown here is derived from an EMBL/GenBank/DDBJ whole genome shotgun (WGS) entry which is preliminary data.</text>
</comment>
<reference evidence="3 4" key="1">
    <citation type="submission" date="2023-07" db="EMBL/GenBank/DDBJ databases">
        <title>Sequencing the genomes of 1000 actinobacteria strains.</title>
        <authorList>
            <person name="Klenk H.-P."/>
        </authorList>
    </citation>
    <scope>NUCLEOTIDE SEQUENCE [LARGE SCALE GENOMIC DNA]</scope>
    <source>
        <strain evidence="3 4">DSM 46740</strain>
    </source>
</reference>
<accession>A0ABT9Q926</accession>
<evidence type="ECO:0000313" key="4">
    <source>
        <dbReference type="Proteomes" id="UP001225356"/>
    </source>
</evidence>
<evidence type="ECO:0000256" key="1">
    <source>
        <dbReference type="SAM" id="MobiDB-lite"/>
    </source>
</evidence>
<evidence type="ECO:0000313" key="3">
    <source>
        <dbReference type="EMBL" id="MDP9843250.1"/>
    </source>
</evidence>